<sequence>MPHRFYRRRWDETRGDEFDAWGHSDWYFEAGDDGWPVRQVEVYDAGRVLRYGPGHQEDRYGGLGEASLYDSGDDWSDFEIAEVEFERVWDADGE</sequence>
<protein>
    <submittedName>
        <fullName evidence="1">Uncharacterized protein</fullName>
    </submittedName>
</protein>
<dbReference type="EMBL" id="JADQTO010000062">
    <property type="protein sequence ID" value="MBG0569256.1"/>
    <property type="molecule type" value="Genomic_DNA"/>
</dbReference>
<dbReference type="RefSeq" id="WP_196420999.1">
    <property type="nucleotide sequence ID" value="NZ_JADQTO010000062.1"/>
</dbReference>
<accession>A0A931CLK5</accession>
<evidence type="ECO:0000313" key="1">
    <source>
        <dbReference type="EMBL" id="MBG0569256.1"/>
    </source>
</evidence>
<name>A0A931CLK5_9ACTN</name>
<comment type="caution">
    <text evidence="1">The sequence shown here is derived from an EMBL/GenBank/DDBJ whole genome shotgun (WGS) entry which is preliminary data.</text>
</comment>
<dbReference type="AlphaFoldDB" id="A0A931CLK5"/>
<reference evidence="1" key="1">
    <citation type="submission" date="2020-11" db="EMBL/GenBank/DDBJ databases">
        <title>Isolation and identification of active actinomycetes.</title>
        <authorList>
            <person name="Sun X."/>
        </authorList>
    </citation>
    <scope>NUCLEOTIDE SEQUENCE</scope>
    <source>
        <strain evidence="1">NEAU-A11</strain>
    </source>
</reference>
<dbReference type="Proteomes" id="UP000598146">
    <property type="component" value="Unassembled WGS sequence"/>
</dbReference>
<gene>
    <name evidence="1" type="ORF">I4J89_48450</name>
</gene>
<keyword evidence="2" id="KW-1185">Reference proteome</keyword>
<proteinExistence type="predicted"/>
<evidence type="ECO:0000313" key="2">
    <source>
        <dbReference type="Proteomes" id="UP000598146"/>
    </source>
</evidence>
<organism evidence="1 2">
    <name type="scientific">Actinoplanes aureus</name>
    <dbReference type="NCBI Taxonomy" id="2792083"/>
    <lineage>
        <taxon>Bacteria</taxon>
        <taxon>Bacillati</taxon>
        <taxon>Actinomycetota</taxon>
        <taxon>Actinomycetes</taxon>
        <taxon>Micromonosporales</taxon>
        <taxon>Micromonosporaceae</taxon>
        <taxon>Actinoplanes</taxon>
    </lineage>
</organism>